<dbReference type="InParanoid" id="D4H7R6"/>
<sequence length="452" mass="50309">MQRMKVDFNYAMKAFVECGLDDTALEKYREKARMGLSRLLRLVDEDKAGFVNLPGQDTSAMKKFAKEMSGKFNDLILIGIGGSSLGMETLCGALLPYGHNARSFSQRGAFPRVWVADNVDPAKISAILNECEPEDTFICVITKSGSTVETAANFNVIYEWLDEGAKEPKKHICTITDPEKGTLREISEKEGFPVFPIPDNVGGRFSVLSPVGLLPAALLGIDIDKLLEGAASVTRDKYEKIITLSSIYMYFMENGKNINVLMPYSSRLSSFADWYCQLWGESLGKRTDTDGNIVMFGSTPVKAVGVIDQHSQVQLFKEGPEDKVVTFIEVEKHEKDKKIMAEYDDYGYLEGHSLGELCNIELLTTEAALKNTGKPSVKISVDSLDEYTLGSLFMLWQYVVPVIGLACDIDPFDQPGVEEGKNYAYGLLGKSGYEDMKQKFEEIFTKRDDFIV</sequence>
<dbReference type="FunFam" id="3.40.50.10490:FF:000016">
    <property type="entry name" value="Glucose-6-phosphate isomerase"/>
    <property type="match status" value="1"/>
</dbReference>
<keyword evidence="6 8" id="KW-0413">Isomerase</keyword>
<dbReference type="PROSITE" id="PS51463">
    <property type="entry name" value="P_GLUCOSE_ISOMERASE_3"/>
    <property type="match status" value="1"/>
</dbReference>
<evidence type="ECO:0000256" key="2">
    <source>
        <dbReference type="ARBA" id="ARBA00006604"/>
    </source>
</evidence>
<dbReference type="GO" id="GO:0048029">
    <property type="term" value="F:monosaccharide binding"/>
    <property type="evidence" value="ECO:0007669"/>
    <property type="project" value="TreeGrafter"/>
</dbReference>
<dbReference type="RefSeq" id="WP_013010587.1">
    <property type="nucleotide sequence ID" value="NC_013943.1"/>
</dbReference>
<evidence type="ECO:0000256" key="5">
    <source>
        <dbReference type="ARBA" id="ARBA00023152"/>
    </source>
</evidence>
<keyword evidence="11" id="KW-1185">Reference proteome</keyword>
<dbReference type="InterPro" id="IPR018189">
    <property type="entry name" value="Phosphoglucose_isomerase_CS"/>
</dbReference>
<keyword evidence="5 8" id="KW-0324">Glycolysis</keyword>
<comment type="function">
    <text evidence="8">Catalyzes the reversible isomerization of glucose-6-phosphate to fructose-6-phosphate.</text>
</comment>
<comment type="catalytic activity">
    <reaction evidence="7 8 9">
        <text>alpha-D-glucose 6-phosphate = beta-D-fructose 6-phosphate</text>
        <dbReference type="Rhea" id="RHEA:11816"/>
        <dbReference type="ChEBI" id="CHEBI:57634"/>
        <dbReference type="ChEBI" id="CHEBI:58225"/>
        <dbReference type="EC" id="5.3.1.9"/>
    </reaction>
</comment>
<evidence type="ECO:0000313" key="10">
    <source>
        <dbReference type="EMBL" id="ADD68065.1"/>
    </source>
</evidence>
<dbReference type="GO" id="GO:0004347">
    <property type="term" value="F:glucose-6-phosphate isomerase activity"/>
    <property type="evidence" value="ECO:0007669"/>
    <property type="project" value="UniProtKB-UniRule"/>
</dbReference>
<evidence type="ECO:0000256" key="1">
    <source>
        <dbReference type="ARBA" id="ARBA00004926"/>
    </source>
</evidence>
<accession>D4H7R6</accession>
<dbReference type="UniPathway" id="UPA00109">
    <property type="reaction ID" value="UER00181"/>
</dbReference>
<evidence type="ECO:0000256" key="4">
    <source>
        <dbReference type="ARBA" id="ARBA00022490"/>
    </source>
</evidence>
<dbReference type="STRING" id="522772.Dacet_1293"/>
<dbReference type="KEGG" id="dap:Dacet_1293"/>
<dbReference type="EC" id="5.3.1.9" evidence="8"/>
<dbReference type="PaxDb" id="522772-Dacet_1293"/>
<dbReference type="FunCoup" id="D4H7R6">
    <property type="interactions" value="434"/>
</dbReference>
<dbReference type="SUPFAM" id="SSF53697">
    <property type="entry name" value="SIS domain"/>
    <property type="match status" value="1"/>
</dbReference>
<evidence type="ECO:0000256" key="3">
    <source>
        <dbReference type="ARBA" id="ARBA00022432"/>
    </source>
</evidence>
<dbReference type="PANTHER" id="PTHR11469">
    <property type="entry name" value="GLUCOSE-6-PHOSPHATE ISOMERASE"/>
    <property type="match status" value="1"/>
</dbReference>
<comment type="subcellular location">
    <subcellularLocation>
        <location evidence="8">Cytoplasm</location>
    </subcellularLocation>
</comment>
<feature type="active site" description="Proton donor" evidence="8">
    <location>
        <position position="281"/>
    </location>
</feature>
<feature type="active site" evidence="8">
    <location>
        <position position="421"/>
    </location>
</feature>
<dbReference type="Gene3D" id="3.40.50.10490">
    <property type="entry name" value="Glucose-6-phosphate isomerase like protein, domain 1"/>
    <property type="match status" value="2"/>
</dbReference>
<dbReference type="AlphaFoldDB" id="D4H7R6"/>
<protein>
    <recommendedName>
        <fullName evidence="8">Glucose-6-phosphate isomerase</fullName>
        <shortName evidence="8">GPI</shortName>
        <ecNumber evidence="8">5.3.1.9</ecNumber>
    </recommendedName>
    <alternativeName>
        <fullName evidence="8">Phosphoglucose isomerase</fullName>
        <shortName evidence="8">PGI</shortName>
    </alternativeName>
    <alternativeName>
        <fullName evidence="8">Phosphohexose isomerase</fullName>
        <shortName evidence="8">PHI</shortName>
    </alternativeName>
</protein>
<organism evidence="10 11">
    <name type="scientific">Denitrovibrio acetiphilus (strain DSM 12809 / NBRC 114555 / N2460)</name>
    <dbReference type="NCBI Taxonomy" id="522772"/>
    <lineage>
        <taxon>Bacteria</taxon>
        <taxon>Pseudomonadati</taxon>
        <taxon>Deferribacterota</taxon>
        <taxon>Deferribacteres</taxon>
        <taxon>Deferribacterales</taxon>
        <taxon>Geovibrionaceae</taxon>
        <taxon>Denitrovibrio</taxon>
    </lineage>
</organism>
<dbReference type="PRINTS" id="PR00662">
    <property type="entry name" value="G6PISOMERASE"/>
</dbReference>
<keyword evidence="4 8" id="KW-0963">Cytoplasm</keyword>
<dbReference type="GO" id="GO:0097367">
    <property type="term" value="F:carbohydrate derivative binding"/>
    <property type="evidence" value="ECO:0007669"/>
    <property type="project" value="InterPro"/>
</dbReference>
<dbReference type="GO" id="GO:0006094">
    <property type="term" value="P:gluconeogenesis"/>
    <property type="evidence" value="ECO:0007669"/>
    <property type="project" value="UniProtKB-UniRule"/>
</dbReference>
<evidence type="ECO:0000256" key="7">
    <source>
        <dbReference type="ARBA" id="ARBA00029321"/>
    </source>
</evidence>
<dbReference type="UniPathway" id="UPA00138"/>
<dbReference type="GO" id="GO:0051156">
    <property type="term" value="P:glucose 6-phosphate metabolic process"/>
    <property type="evidence" value="ECO:0007669"/>
    <property type="project" value="TreeGrafter"/>
</dbReference>
<dbReference type="HAMAP" id="MF_00473">
    <property type="entry name" value="G6P_isomerase"/>
    <property type="match status" value="1"/>
</dbReference>
<dbReference type="PROSITE" id="PS00765">
    <property type="entry name" value="P_GLUCOSE_ISOMERASE_1"/>
    <property type="match status" value="1"/>
</dbReference>
<dbReference type="EMBL" id="CP001968">
    <property type="protein sequence ID" value="ADD68065.1"/>
    <property type="molecule type" value="Genomic_DNA"/>
</dbReference>
<reference evidence="10 11" key="1">
    <citation type="journal article" date="2010" name="Stand. Genomic Sci.">
        <title>Complete genome sequence of Denitrovibrio acetiphilus type strain (N2460).</title>
        <authorList>
            <person name="Kiss H."/>
            <person name="Lang E."/>
            <person name="Lapidus A."/>
            <person name="Copeland A."/>
            <person name="Nolan M."/>
            <person name="Glavina Del Rio T."/>
            <person name="Chen F."/>
            <person name="Lucas S."/>
            <person name="Tice H."/>
            <person name="Cheng J.F."/>
            <person name="Han C."/>
            <person name="Goodwin L."/>
            <person name="Pitluck S."/>
            <person name="Liolios K."/>
            <person name="Pati A."/>
            <person name="Ivanova N."/>
            <person name="Mavromatis K."/>
            <person name="Chen A."/>
            <person name="Palaniappan K."/>
            <person name="Land M."/>
            <person name="Hauser L."/>
            <person name="Chang Y.J."/>
            <person name="Jeffries C.D."/>
            <person name="Detter J.C."/>
            <person name="Brettin T."/>
            <person name="Spring S."/>
            <person name="Rohde M."/>
            <person name="Goker M."/>
            <person name="Woyke T."/>
            <person name="Bristow J."/>
            <person name="Eisen J.A."/>
            <person name="Markowitz V."/>
            <person name="Hugenholtz P."/>
            <person name="Kyrpides N.C."/>
            <person name="Klenk H.P."/>
        </authorList>
    </citation>
    <scope>NUCLEOTIDE SEQUENCE [LARGE SCALE GENOMIC DNA]</scope>
    <source>
        <strain evidence="11">DSM 12809 / NBRC 114555 / N2460</strain>
    </source>
</reference>
<evidence type="ECO:0000256" key="9">
    <source>
        <dbReference type="RuleBase" id="RU000612"/>
    </source>
</evidence>
<evidence type="ECO:0000256" key="8">
    <source>
        <dbReference type="HAMAP-Rule" id="MF_00473"/>
    </source>
</evidence>
<gene>
    <name evidence="8" type="primary">pgi</name>
    <name evidence="10" type="ordered locus">Dacet_1293</name>
</gene>
<evidence type="ECO:0000313" key="11">
    <source>
        <dbReference type="Proteomes" id="UP000002012"/>
    </source>
</evidence>
<dbReference type="GO" id="GO:0005829">
    <property type="term" value="C:cytosol"/>
    <property type="evidence" value="ECO:0007669"/>
    <property type="project" value="TreeGrafter"/>
</dbReference>
<evidence type="ECO:0000256" key="6">
    <source>
        <dbReference type="ARBA" id="ARBA00023235"/>
    </source>
</evidence>
<dbReference type="InterPro" id="IPR035482">
    <property type="entry name" value="SIS_PGI_2"/>
</dbReference>
<name>D4H7R6_DENA2</name>
<comment type="pathway">
    <text evidence="8">Carbohydrate biosynthesis; gluconeogenesis.</text>
</comment>
<dbReference type="InterPro" id="IPR001672">
    <property type="entry name" value="G6P_Isomerase"/>
</dbReference>
<dbReference type="Proteomes" id="UP000002012">
    <property type="component" value="Chromosome"/>
</dbReference>
<comment type="pathway">
    <text evidence="1 8 9">Carbohydrate degradation; glycolysis; D-glyceraldehyde 3-phosphate and glycerone phosphate from D-glucose: step 2/4.</text>
</comment>
<dbReference type="HOGENOM" id="CLU_037303_1_0_0"/>
<dbReference type="CDD" id="cd05016">
    <property type="entry name" value="SIS_PGI_2"/>
    <property type="match status" value="1"/>
</dbReference>
<dbReference type="OrthoDB" id="140919at2"/>
<proteinExistence type="inferred from homology"/>
<dbReference type="eggNOG" id="COG0166">
    <property type="taxonomic scope" value="Bacteria"/>
</dbReference>
<dbReference type="InterPro" id="IPR035476">
    <property type="entry name" value="SIS_PGI_1"/>
</dbReference>
<dbReference type="InterPro" id="IPR046348">
    <property type="entry name" value="SIS_dom_sf"/>
</dbReference>
<comment type="similarity">
    <text evidence="2 8 9">Belongs to the GPI family.</text>
</comment>
<dbReference type="PANTHER" id="PTHR11469:SF1">
    <property type="entry name" value="GLUCOSE-6-PHOSPHATE ISOMERASE"/>
    <property type="match status" value="1"/>
</dbReference>
<keyword evidence="3 8" id="KW-0312">Gluconeogenesis</keyword>
<dbReference type="GO" id="GO:0006096">
    <property type="term" value="P:glycolytic process"/>
    <property type="evidence" value="ECO:0007669"/>
    <property type="project" value="UniProtKB-UniRule"/>
</dbReference>
<dbReference type="CDD" id="cd05015">
    <property type="entry name" value="SIS_PGI_1"/>
    <property type="match status" value="1"/>
</dbReference>
<feature type="active site" evidence="8">
    <location>
        <position position="310"/>
    </location>
</feature>
<dbReference type="Pfam" id="PF00342">
    <property type="entry name" value="PGI"/>
    <property type="match status" value="1"/>
</dbReference>